<dbReference type="EMBL" id="VSSQ01054726">
    <property type="protein sequence ID" value="MPN08648.1"/>
    <property type="molecule type" value="Genomic_DNA"/>
</dbReference>
<proteinExistence type="predicted"/>
<gene>
    <name evidence="1" type="ORF">SDC9_155933</name>
</gene>
<evidence type="ECO:0000313" key="1">
    <source>
        <dbReference type="EMBL" id="MPN08648.1"/>
    </source>
</evidence>
<sequence length="134" mass="15720">MTKQDWDTLQEQYEEHIFGVCKLRVGDFNVKLMRSLSRDRFFNVVYVNEQFKGAWILQHEGIIAPEAIFMYHKSRTLKTCSETELKSIKRKFGAEYAKGFEAKKYTSLTPYYPSFKAFKRQMIATGLPISLISE</sequence>
<accession>A0A645F2U7</accession>
<reference evidence="1" key="1">
    <citation type="submission" date="2019-08" db="EMBL/GenBank/DDBJ databases">
        <authorList>
            <person name="Kucharzyk K."/>
            <person name="Murdoch R.W."/>
            <person name="Higgins S."/>
            <person name="Loffler F."/>
        </authorList>
    </citation>
    <scope>NUCLEOTIDE SEQUENCE</scope>
</reference>
<organism evidence="1">
    <name type="scientific">bioreactor metagenome</name>
    <dbReference type="NCBI Taxonomy" id="1076179"/>
    <lineage>
        <taxon>unclassified sequences</taxon>
        <taxon>metagenomes</taxon>
        <taxon>ecological metagenomes</taxon>
    </lineage>
</organism>
<comment type="caution">
    <text evidence="1">The sequence shown here is derived from an EMBL/GenBank/DDBJ whole genome shotgun (WGS) entry which is preliminary data.</text>
</comment>
<protein>
    <submittedName>
        <fullName evidence="1">Uncharacterized protein</fullName>
    </submittedName>
</protein>
<name>A0A645F2U7_9ZZZZ</name>
<dbReference type="AlphaFoldDB" id="A0A645F2U7"/>